<dbReference type="OrthoDB" id="3297326at2"/>
<keyword evidence="3" id="KW-1185">Reference proteome</keyword>
<gene>
    <name evidence="1" type="ORF">GA0070604_5320</name>
    <name evidence="2" type="ORF">GA0070604_6137</name>
</gene>
<dbReference type="Proteomes" id="UP000199696">
    <property type="component" value="Unassembled WGS sequence"/>
</dbReference>
<protein>
    <submittedName>
        <fullName evidence="1">Uncharacterized protein</fullName>
    </submittedName>
</protein>
<dbReference type="RefSeq" id="WP_091124306.1">
    <property type="nucleotide sequence ID" value="NZ_FMHY01000002.1"/>
</dbReference>
<sequence length="126" mass="13672">MSNTNQPSGRTLFAGADSLTDNHALIEWCETTRRILHAAALELGITASELDARLRRVGGGAVVVGGLSARARARQVAKPIQQASEALVVASQYIITANNRFVTAYMPELEQVGYRGSRRPDFKFKA</sequence>
<dbReference type="STRING" id="227316.GA0070604_5320"/>
<dbReference type="AlphaFoldDB" id="A0A1C6VFU4"/>
<evidence type="ECO:0000313" key="3">
    <source>
        <dbReference type="Proteomes" id="UP000199696"/>
    </source>
</evidence>
<evidence type="ECO:0000313" key="1">
    <source>
        <dbReference type="EMBL" id="SCL64924.1"/>
    </source>
</evidence>
<evidence type="ECO:0000313" key="2">
    <source>
        <dbReference type="EMBL" id="SCL67911.1"/>
    </source>
</evidence>
<reference evidence="1" key="2">
    <citation type="submission" date="2016-06" db="EMBL/GenBank/DDBJ databases">
        <authorList>
            <person name="Kjaerup R.B."/>
            <person name="Dalgaard T.S."/>
            <person name="Juul-Madsen H.R."/>
        </authorList>
    </citation>
    <scope>NUCLEOTIDE SEQUENCE [LARGE SCALE GENOMIC DNA]</scope>
    <source>
        <strain evidence="1">DSM 44814</strain>
    </source>
</reference>
<proteinExistence type="predicted"/>
<organism evidence="1 3">
    <name type="scientific">Micromonospora eburnea</name>
    <dbReference type="NCBI Taxonomy" id="227316"/>
    <lineage>
        <taxon>Bacteria</taxon>
        <taxon>Bacillati</taxon>
        <taxon>Actinomycetota</taxon>
        <taxon>Actinomycetes</taxon>
        <taxon>Micromonosporales</taxon>
        <taxon>Micromonosporaceae</taxon>
        <taxon>Micromonospora</taxon>
    </lineage>
</organism>
<reference evidence="3" key="1">
    <citation type="submission" date="2016-06" db="EMBL/GenBank/DDBJ databases">
        <authorList>
            <person name="Varghese N."/>
            <person name="Submissions Spin"/>
        </authorList>
    </citation>
    <scope>NUCLEOTIDE SEQUENCE [LARGE SCALE GENOMIC DNA]</scope>
    <source>
        <strain evidence="3">DSM 44814</strain>
    </source>
</reference>
<name>A0A1C6VFU4_9ACTN</name>
<dbReference type="EMBL" id="FMHY01000002">
    <property type="protein sequence ID" value="SCL67911.1"/>
    <property type="molecule type" value="Genomic_DNA"/>
</dbReference>
<accession>A0A1C6VFU4</accession>
<dbReference type="EMBL" id="FMHY01000002">
    <property type="protein sequence ID" value="SCL64924.1"/>
    <property type="molecule type" value="Genomic_DNA"/>
</dbReference>